<dbReference type="Ensembl" id="ENSCSAVT00000011963.1">
    <property type="protein sequence ID" value="ENSCSAVP00000011825.1"/>
    <property type="gene ID" value="ENSCSAVG00000006937.1"/>
</dbReference>
<reference evidence="2" key="3">
    <citation type="submission" date="2025-09" db="UniProtKB">
        <authorList>
            <consortium name="Ensembl"/>
        </authorList>
    </citation>
    <scope>IDENTIFICATION</scope>
</reference>
<name>H2Z2L3_CIOSA</name>
<reference evidence="3" key="1">
    <citation type="submission" date="2003-08" db="EMBL/GenBank/DDBJ databases">
        <authorList>
            <person name="Birren B."/>
            <person name="Nusbaum C."/>
            <person name="Abebe A."/>
            <person name="Abouelleil A."/>
            <person name="Adekoya E."/>
            <person name="Ait-zahra M."/>
            <person name="Allen N."/>
            <person name="Allen T."/>
            <person name="An P."/>
            <person name="Anderson M."/>
            <person name="Anderson S."/>
            <person name="Arachchi H."/>
            <person name="Armbruster J."/>
            <person name="Bachantsang P."/>
            <person name="Baldwin J."/>
            <person name="Barry A."/>
            <person name="Bayul T."/>
            <person name="Blitshsteyn B."/>
            <person name="Bloom T."/>
            <person name="Blye J."/>
            <person name="Boguslavskiy L."/>
            <person name="Borowsky M."/>
            <person name="Boukhgalter B."/>
            <person name="Brunache A."/>
            <person name="Butler J."/>
            <person name="Calixte N."/>
            <person name="Calvo S."/>
            <person name="Camarata J."/>
            <person name="Campo K."/>
            <person name="Chang J."/>
            <person name="Cheshatsang Y."/>
            <person name="Citroen M."/>
            <person name="Collymore A."/>
            <person name="Considine T."/>
            <person name="Cook A."/>
            <person name="Cooke P."/>
            <person name="Corum B."/>
            <person name="Cuomo C."/>
            <person name="David R."/>
            <person name="Dawoe T."/>
            <person name="Degray S."/>
            <person name="Dodge S."/>
            <person name="Dooley K."/>
            <person name="Dorje P."/>
            <person name="Dorjee K."/>
            <person name="Dorris L."/>
            <person name="Duffey N."/>
            <person name="Dupes A."/>
            <person name="Elkins T."/>
            <person name="Engels R."/>
            <person name="Erickson J."/>
            <person name="Farina A."/>
            <person name="Faro S."/>
            <person name="Ferreira P."/>
            <person name="Fischer H."/>
            <person name="Fitzgerald M."/>
            <person name="Foley K."/>
            <person name="Gage D."/>
            <person name="Galagan J."/>
            <person name="Gearin G."/>
            <person name="Gnerre S."/>
            <person name="Gnirke A."/>
            <person name="Goyette A."/>
            <person name="Graham J."/>
            <person name="Grandbois E."/>
            <person name="Gyaltsen K."/>
            <person name="Hafez N."/>
            <person name="Hagopian D."/>
            <person name="Hagos B."/>
            <person name="Hall J."/>
            <person name="Hatcher B."/>
            <person name="Heller A."/>
            <person name="Higgins H."/>
            <person name="Honan T."/>
            <person name="Horn A."/>
            <person name="Houde N."/>
            <person name="Hughes L."/>
            <person name="Hulme W."/>
            <person name="Husby E."/>
            <person name="Iliev I."/>
            <person name="Jaffe D."/>
            <person name="Jones C."/>
            <person name="Kamal M."/>
            <person name="Kamat A."/>
            <person name="Kamvysselis M."/>
            <person name="Karlsson E."/>
            <person name="Kells C."/>
            <person name="Kieu A."/>
            <person name="Kisner P."/>
            <person name="Kodira C."/>
            <person name="Kulbokas E."/>
            <person name="Labutti K."/>
            <person name="Lama D."/>
            <person name="Landers T."/>
            <person name="Leger J."/>
            <person name="Levine S."/>
            <person name="Lewis D."/>
            <person name="Lewis T."/>
            <person name="Lindblad-toh K."/>
            <person name="Liu X."/>
            <person name="Lokyitsang T."/>
            <person name="Lokyitsang Y."/>
            <person name="Lucien O."/>
            <person name="Lui A."/>
            <person name="Ma L.J."/>
            <person name="Mabbitt R."/>
            <person name="Macdonald J."/>
            <person name="Maclean C."/>
            <person name="Major J."/>
            <person name="Manning J."/>
            <person name="Marabella R."/>
            <person name="Maru K."/>
            <person name="Matthews C."/>
            <person name="Mauceli E."/>
            <person name="Mccarthy M."/>
            <person name="Mcdonough S."/>
            <person name="Mcghee T."/>
            <person name="Meldrim J."/>
            <person name="Meneus L."/>
            <person name="Mesirov J."/>
            <person name="Mihalev A."/>
            <person name="Mihova T."/>
            <person name="Mikkelsen T."/>
            <person name="Mlenga V."/>
            <person name="Moru K."/>
            <person name="Mozes J."/>
            <person name="Mulrain L."/>
            <person name="Munson G."/>
            <person name="Naylor J."/>
            <person name="Newes C."/>
            <person name="Nguyen C."/>
            <person name="Nguyen N."/>
            <person name="Nguyen T."/>
            <person name="Nicol R."/>
            <person name="Nielsen C."/>
            <person name="Nizzari M."/>
            <person name="Norbu C."/>
            <person name="Norbu N."/>
            <person name="O'donnell P."/>
            <person name="Okoawo O."/>
            <person name="O'leary S."/>
            <person name="Omotosho B."/>
            <person name="O'neill K."/>
            <person name="Osman S."/>
            <person name="Parker S."/>
            <person name="Perrin D."/>
            <person name="Phunkhang P."/>
            <person name="Piqani B."/>
            <person name="Purcell S."/>
            <person name="Rachupka T."/>
            <person name="Ramasamy U."/>
            <person name="Rameau R."/>
            <person name="Ray V."/>
            <person name="Raymond C."/>
            <person name="Retta R."/>
            <person name="Richardson S."/>
            <person name="Rise C."/>
            <person name="Rodriguez J."/>
            <person name="Rogers J."/>
            <person name="Rogov P."/>
            <person name="Rutman M."/>
            <person name="Schupbach R."/>
            <person name="Seaman C."/>
            <person name="Settipalli S."/>
            <person name="Sharpe T."/>
            <person name="Sheridan J."/>
            <person name="Sherpa N."/>
            <person name="Shi J."/>
            <person name="Smirnov S."/>
            <person name="Smith C."/>
            <person name="Sougnez C."/>
            <person name="Spencer B."/>
            <person name="Stalker J."/>
            <person name="Stange-thomann N."/>
            <person name="Stavropoulos S."/>
            <person name="Stetson K."/>
            <person name="Stone C."/>
            <person name="Stone S."/>
            <person name="Stubbs M."/>
            <person name="Talamas J."/>
            <person name="Tchuinga P."/>
            <person name="Tenzing P."/>
            <person name="Tesfaye S."/>
            <person name="Theodore J."/>
            <person name="Thoulutsang Y."/>
            <person name="Topham K."/>
            <person name="Towey S."/>
            <person name="Tsamla T."/>
            <person name="Tsomo N."/>
            <person name="Vallee D."/>
            <person name="Vassiliev H."/>
            <person name="Venkataraman V."/>
            <person name="Vinson J."/>
            <person name="Vo A."/>
            <person name="Wade C."/>
            <person name="Wang S."/>
            <person name="Wangchuk T."/>
            <person name="Wangdi T."/>
            <person name="Whittaker C."/>
            <person name="Wilkinson J."/>
            <person name="Wu Y."/>
            <person name="Wyman D."/>
            <person name="Yadav S."/>
            <person name="Yang S."/>
            <person name="Yang X."/>
            <person name="Yeager S."/>
            <person name="Yee E."/>
            <person name="Young G."/>
            <person name="Zainoun J."/>
            <person name="Zembeck L."/>
            <person name="Zimmer A."/>
            <person name="Zody M."/>
            <person name="Lander E."/>
        </authorList>
    </citation>
    <scope>NUCLEOTIDE SEQUENCE [LARGE SCALE GENOMIC DNA]</scope>
</reference>
<sequence length="98" mass="10978">MRAGKQRKKGGSYNSRSKLISNSRSHSASNHRYLIYDLSFPPPTTPACCNYPTTYRNSPPTPFAASTRLNFHISMACGFTTGEHPYISLCYRKVKATL</sequence>
<dbReference type="Proteomes" id="UP000007875">
    <property type="component" value="Unassembled WGS sequence"/>
</dbReference>
<evidence type="ECO:0000313" key="3">
    <source>
        <dbReference type="Proteomes" id="UP000007875"/>
    </source>
</evidence>
<dbReference type="HOGENOM" id="CLU_2333022_0_0_1"/>
<protein>
    <submittedName>
        <fullName evidence="2">Uncharacterized protein</fullName>
    </submittedName>
</protein>
<proteinExistence type="predicted"/>
<evidence type="ECO:0000256" key="1">
    <source>
        <dbReference type="SAM" id="MobiDB-lite"/>
    </source>
</evidence>
<organism evidence="2 3">
    <name type="scientific">Ciona savignyi</name>
    <name type="common">Pacific transparent sea squirt</name>
    <dbReference type="NCBI Taxonomy" id="51511"/>
    <lineage>
        <taxon>Eukaryota</taxon>
        <taxon>Metazoa</taxon>
        <taxon>Chordata</taxon>
        <taxon>Tunicata</taxon>
        <taxon>Ascidiacea</taxon>
        <taxon>Phlebobranchia</taxon>
        <taxon>Cionidae</taxon>
        <taxon>Ciona</taxon>
    </lineage>
</organism>
<dbReference type="AlphaFoldDB" id="H2Z2L3"/>
<accession>H2Z2L3</accession>
<reference evidence="2" key="2">
    <citation type="submission" date="2025-08" db="UniProtKB">
        <authorList>
            <consortium name="Ensembl"/>
        </authorList>
    </citation>
    <scope>IDENTIFICATION</scope>
</reference>
<feature type="compositionally biased region" description="Basic residues" evidence="1">
    <location>
        <begin position="1"/>
        <end position="10"/>
    </location>
</feature>
<keyword evidence="3" id="KW-1185">Reference proteome</keyword>
<dbReference type="GeneTree" id="ENSGT00940000170943"/>
<feature type="region of interest" description="Disordered" evidence="1">
    <location>
        <begin position="1"/>
        <end position="28"/>
    </location>
</feature>
<evidence type="ECO:0000313" key="2">
    <source>
        <dbReference type="Ensembl" id="ENSCSAVP00000011825.1"/>
    </source>
</evidence>